<keyword evidence="1" id="KW-0547">Nucleotide-binding</keyword>
<dbReference type="GO" id="GO:0004386">
    <property type="term" value="F:helicase activity"/>
    <property type="evidence" value="ECO:0007669"/>
    <property type="project" value="UniProtKB-KW"/>
</dbReference>
<organism evidence="6">
    <name type="scientific">marine sediment metagenome</name>
    <dbReference type="NCBI Taxonomy" id="412755"/>
    <lineage>
        <taxon>unclassified sequences</taxon>
        <taxon>metagenomes</taxon>
        <taxon>ecological metagenomes</taxon>
    </lineage>
</organism>
<feature type="domain" description="Helicase C-terminal" evidence="5">
    <location>
        <begin position="1"/>
        <end position="111"/>
    </location>
</feature>
<keyword evidence="4" id="KW-0067">ATP-binding</keyword>
<dbReference type="EMBL" id="BART01039783">
    <property type="protein sequence ID" value="GAH23377.1"/>
    <property type="molecule type" value="Genomic_DNA"/>
</dbReference>
<evidence type="ECO:0000256" key="1">
    <source>
        <dbReference type="ARBA" id="ARBA00022741"/>
    </source>
</evidence>
<dbReference type="Gene3D" id="3.40.50.300">
    <property type="entry name" value="P-loop containing nucleotide triphosphate hydrolases"/>
    <property type="match status" value="1"/>
</dbReference>
<feature type="non-terminal residue" evidence="6">
    <location>
        <position position="1"/>
    </location>
</feature>
<gene>
    <name evidence="6" type="ORF">S01H4_65173</name>
</gene>
<proteinExistence type="predicted"/>
<evidence type="ECO:0000256" key="4">
    <source>
        <dbReference type="ARBA" id="ARBA00022840"/>
    </source>
</evidence>
<keyword evidence="3" id="KW-0347">Helicase</keyword>
<evidence type="ECO:0000256" key="2">
    <source>
        <dbReference type="ARBA" id="ARBA00022801"/>
    </source>
</evidence>
<name>X1DT95_9ZZZZ</name>
<dbReference type="SUPFAM" id="SSF52540">
    <property type="entry name" value="P-loop containing nucleoside triphosphate hydrolases"/>
    <property type="match status" value="1"/>
</dbReference>
<reference evidence="6" key="1">
    <citation type="journal article" date="2014" name="Front. Microbiol.">
        <title>High frequency of phylogenetically diverse reductive dehalogenase-homologous genes in deep subseafloor sedimentary metagenomes.</title>
        <authorList>
            <person name="Kawai M."/>
            <person name="Futagami T."/>
            <person name="Toyoda A."/>
            <person name="Takaki Y."/>
            <person name="Nishi S."/>
            <person name="Hori S."/>
            <person name="Arai W."/>
            <person name="Tsubouchi T."/>
            <person name="Morono Y."/>
            <person name="Uchiyama I."/>
            <person name="Ito T."/>
            <person name="Fujiyama A."/>
            <person name="Inagaki F."/>
            <person name="Takami H."/>
        </authorList>
    </citation>
    <scope>NUCLEOTIDE SEQUENCE</scope>
    <source>
        <strain evidence="6">Expedition CK06-06</strain>
    </source>
</reference>
<dbReference type="PANTHER" id="PTHR14025:SF20">
    <property type="entry name" value="FANCONI ANEMIA GROUP M PROTEIN"/>
    <property type="match status" value="1"/>
</dbReference>
<protein>
    <recommendedName>
        <fullName evidence="5">Helicase C-terminal domain-containing protein</fullName>
    </recommendedName>
</protein>
<dbReference type="Pfam" id="PF00271">
    <property type="entry name" value="Helicase_C"/>
    <property type="match status" value="1"/>
</dbReference>
<dbReference type="InterPro" id="IPR001650">
    <property type="entry name" value="Helicase_C-like"/>
</dbReference>
<dbReference type="GO" id="GO:0016787">
    <property type="term" value="F:hydrolase activity"/>
    <property type="evidence" value="ECO:0007669"/>
    <property type="project" value="UniProtKB-KW"/>
</dbReference>
<dbReference type="SMART" id="SM00490">
    <property type="entry name" value="HELICc"/>
    <property type="match status" value="1"/>
</dbReference>
<comment type="caution">
    <text evidence="6">The sequence shown here is derived from an EMBL/GenBank/DDBJ whole genome shotgun (WGS) entry which is preliminary data.</text>
</comment>
<sequence>VSSHWFVGQSSMRDDKGLSQKNQIEIMQSFRDGLYNILVSTSVAEEGLDIGECDLVIFYDSVPSAIRLIQRKGRTGRRRKGRVIMLIAEGTRDEGYMWAAKRRTQKMRRLV</sequence>
<evidence type="ECO:0000313" key="6">
    <source>
        <dbReference type="EMBL" id="GAH23377.1"/>
    </source>
</evidence>
<dbReference type="AlphaFoldDB" id="X1DT95"/>
<evidence type="ECO:0000256" key="3">
    <source>
        <dbReference type="ARBA" id="ARBA00022806"/>
    </source>
</evidence>
<evidence type="ECO:0000259" key="5">
    <source>
        <dbReference type="PROSITE" id="PS51194"/>
    </source>
</evidence>
<accession>X1DT95</accession>
<dbReference type="PROSITE" id="PS51194">
    <property type="entry name" value="HELICASE_CTER"/>
    <property type="match status" value="1"/>
</dbReference>
<dbReference type="GO" id="GO:0005524">
    <property type="term" value="F:ATP binding"/>
    <property type="evidence" value="ECO:0007669"/>
    <property type="project" value="UniProtKB-KW"/>
</dbReference>
<feature type="non-terminal residue" evidence="6">
    <location>
        <position position="111"/>
    </location>
</feature>
<dbReference type="PANTHER" id="PTHR14025">
    <property type="entry name" value="FANCONI ANEMIA GROUP M FANCM FAMILY MEMBER"/>
    <property type="match status" value="1"/>
</dbReference>
<dbReference type="InterPro" id="IPR027417">
    <property type="entry name" value="P-loop_NTPase"/>
</dbReference>
<keyword evidence="2" id="KW-0378">Hydrolase</keyword>